<feature type="region of interest" description="Disordered" evidence="1">
    <location>
        <begin position="379"/>
        <end position="400"/>
    </location>
</feature>
<evidence type="ECO:0000313" key="3">
    <source>
        <dbReference type="EMBL" id="MTI23526.1"/>
    </source>
</evidence>
<comment type="caution">
    <text evidence="3">The sequence shown here is derived from an EMBL/GenBank/DDBJ whole genome shotgun (WGS) entry which is preliminary data.</text>
</comment>
<gene>
    <name evidence="3" type="ORF">E1163_01035</name>
</gene>
<dbReference type="Proteomes" id="UP000798808">
    <property type="component" value="Unassembled WGS sequence"/>
</dbReference>
<dbReference type="InterPro" id="IPR025295">
    <property type="entry name" value="eCIS_core_dom"/>
</dbReference>
<proteinExistence type="predicted"/>
<organism evidence="3 4">
    <name type="scientific">Fulvivirga kasyanovii</name>
    <dbReference type="NCBI Taxonomy" id="396812"/>
    <lineage>
        <taxon>Bacteria</taxon>
        <taxon>Pseudomonadati</taxon>
        <taxon>Bacteroidota</taxon>
        <taxon>Cytophagia</taxon>
        <taxon>Cytophagales</taxon>
        <taxon>Fulvivirgaceae</taxon>
        <taxon>Fulvivirga</taxon>
    </lineage>
</organism>
<feature type="domain" description="eCIS core" evidence="2">
    <location>
        <begin position="38"/>
        <end position="111"/>
    </location>
</feature>
<keyword evidence="4" id="KW-1185">Reference proteome</keyword>
<evidence type="ECO:0000256" key="1">
    <source>
        <dbReference type="SAM" id="MobiDB-lite"/>
    </source>
</evidence>
<protein>
    <submittedName>
        <fullName evidence="3">DUF4157 domain-containing protein</fullName>
    </submittedName>
</protein>
<sequence>MGGVIQGMQVNNYETATSNPVQAKEGALAASTENSGGLPDAVKGKMEGAFGTSFADIKVHNNSSQAQKIGALAYAQGNDIHFAPGQYNPASSKGQELIGHELTHVVQQRQGRVKATTQAKGLAVNDDPALEQEADTMGAKAARGQAINSGVAVQKKAQDDVVQKNEIEGPWNKGDPVHENLTLQSLIKAGIVPEGTSFDDEEVFEYIRGVIWNDDPEGLLFDNNKKDNDNYSSGLVWYNHFSDGKDKSKKGEQIGKQDNMTARSHFGDLQFFHAMAIADGIKAQITKDKVMIWAEFAYRVGIEDIKSSTTLTSVPVAGFTEYFKGTPKADKLTIDNLFHTHKEGSTPKRAMGSLMHMIQDSHAHGHAERVEENEGDPIKSFHSYVNQDGHKHGEHDKGNGDYSYEGLSKIKGAKAAMDKGAQVFRYYKAKTPWPQVKVYLDTQVFNMVENPTVSGPGEEFKVTKD</sequence>
<feature type="compositionally biased region" description="Basic and acidic residues" evidence="1">
    <location>
        <begin position="388"/>
        <end position="399"/>
    </location>
</feature>
<evidence type="ECO:0000259" key="2">
    <source>
        <dbReference type="Pfam" id="PF13699"/>
    </source>
</evidence>
<dbReference type="Pfam" id="PF13699">
    <property type="entry name" value="eCIS_core"/>
    <property type="match status" value="1"/>
</dbReference>
<accession>A0ABW9RHT0</accession>
<reference evidence="3 4" key="1">
    <citation type="submission" date="2019-02" db="EMBL/GenBank/DDBJ databases">
        <authorList>
            <person name="Goldberg S.R."/>
            <person name="Haltli B.A."/>
            <person name="Correa H."/>
            <person name="Russell K.G."/>
        </authorList>
    </citation>
    <scope>NUCLEOTIDE SEQUENCE [LARGE SCALE GENOMIC DNA]</scope>
    <source>
        <strain evidence="3 4">JCM 16186</strain>
    </source>
</reference>
<evidence type="ECO:0000313" key="4">
    <source>
        <dbReference type="Proteomes" id="UP000798808"/>
    </source>
</evidence>
<name>A0ABW9RHT0_9BACT</name>
<dbReference type="EMBL" id="SMLW01000221">
    <property type="protein sequence ID" value="MTI23526.1"/>
    <property type="molecule type" value="Genomic_DNA"/>
</dbReference>